<protein>
    <submittedName>
        <fullName evidence="1">Uncharacterized protein</fullName>
    </submittedName>
</protein>
<proteinExistence type="predicted"/>
<evidence type="ECO:0000313" key="1">
    <source>
        <dbReference type="EMBL" id="QHT97765.1"/>
    </source>
</evidence>
<dbReference type="AlphaFoldDB" id="A0A6C0IZ93"/>
<organism evidence="1">
    <name type="scientific">viral metagenome</name>
    <dbReference type="NCBI Taxonomy" id="1070528"/>
    <lineage>
        <taxon>unclassified sequences</taxon>
        <taxon>metagenomes</taxon>
        <taxon>organismal metagenomes</taxon>
    </lineage>
</organism>
<accession>A0A6C0IZ93</accession>
<name>A0A6C0IZ93_9ZZZZ</name>
<reference evidence="1" key="1">
    <citation type="journal article" date="2020" name="Nature">
        <title>Giant virus diversity and host interactions through global metagenomics.</title>
        <authorList>
            <person name="Schulz F."/>
            <person name="Roux S."/>
            <person name="Paez-Espino D."/>
            <person name="Jungbluth S."/>
            <person name="Walsh D.A."/>
            <person name="Denef V.J."/>
            <person name="McMahon K.D."/>
            <person name="Konstantinidis K.T."/>
            <person name="Eloe-Fadrosh E.A."/>
            <person name="Kyrpides N.C."/>
            <person name="Woyke T."/>
        </authorList>
    </citation>
    <scope>NUCLEOTIDE SEQUENCE</scope>
    <source>
        <strain evidence="1">GVMAG-M-3300025572-1</strain>
    </source>
</reference>
<dbReference type="EMBL" id="MN740283">
    <property type="protein sequence ID" value="QHT97765.1"/>
    <property type="molecule type" value="Genomic_DNA"/>
</dbReference>
<sequence length="102" mass="11639">MGVLLTGVIILTTDPSLDREKKKTEKTLFGRLNKDCELILVYKWIDPVTHQVVSKELHPALASKASLRQILVDLTDENKRMNNLDLCEVIERKLSLLGRLEL</sequence>